<evidence type="ECO:0000256" key="1">
    <source>
        <dbReference type="SAM" id="Phobius"/>
    </source>
</evidence>
<keyword evidence="1" id="KW-0472">Membrane</keyword>
<feature type="transmembrane region" description="Helical" evidence="1">
    <location>
        <begin position="24"/>
        <end position="43"/>
    </location>
</feature>
<keyword evidence="1" id="KW-0812">Transmembrane</keyword>
<dbReference type="AlphaFoldDB" id="A0AAE1IQW0"/>
<organism evidence="2 3">
    <name type="scientific">Acacia crassicarpa</name>
    <name type="common">northern wattle</name>
    <dbReference type="NCBI Taxonomy" id="499986"/>
    <lineage>
        <taxon>Eukaryota</taxon>
        <taxon>Viridiplantae</taxon>
        <taxon>Streptophyta</taxon>
        <taxon>Embryophyta</taxon>
        <taxon>Tracheophyta</taxon>
        <taxon>Spermatophyta</taxon>
        <taxon>Magnoliopsida</taxon>
        <taxon>eudicotyledons</taxon>
        <taxon>Gunneridae</taxon>
        <taxon>Pentapetalae</taxon>
        <taxon>rosids</taxon>
        <taxon>fabids</taxon>
        <taxon>Fabales</taxon>
        <taxon>Fabaceae</taxon>
        <taxon>Caesalpinioideae</taxon>
        <taxon>mimosoid clade</taxon>
        <taxon>Acacieae</taxon>
        <taxon>Acacia</taxon>
    </lineage>
</organism>
<dbReference type="EMBL" id="JAWXYG010000015">
    <property type="protein sequence ID" value="KAK4253814.1"/>
    <property type="molecule type" value="Genomic_DNA"/>
</dbReference>
<dbReference type="Proteomes" id="UP001293593">
    <property type="component" value="Unassembled WGS sequence"/>
</dbReference>
<protein>
    <submittedName>
        <fullName evidence="2">Uncharacterized protein</fullName>
    </submittedName>
</protein>
<proteinExistence type="predicted"/>
<evidence type="ECO:0000313" key="3">
    <source>
        <dbReference type="Proteomes" id="UP001293593"/>
    </source>
</evidence>
<evidence type="ECO:0000313" key="2">
    <source>
        <dbReference type="EMBL" id="KAK4253814.1"/>
    </source>
</evidence>
<sequence length="121" mass="14201">MVFIFLGTDGISMRKLSKVQMNNIALTLVVIFYGNFSFVLRQLFNMRLERRTHHFPSKGCGCYFWLLLIIVLYGPHPVKNLVGHIALWHLFYEELHGVFILQFPWTMAYELCDARCVFSPI</sequence>
<gene>
    <name evidence="2" type="ORF">QN277_010440</name>
</gene>
<reference evidence="2" key="1">
    <citation type="submission" date="2023-10" db="EMBL/GenBank/DDBJ databases">
        <title>Chromosome-level genome of the transformable northern wattle, Acacia crassicarpa.</title>
        <authorList>
            <person name="Massaro I."/>
            <person name="Sinha N.R."/>
            <person name="Poethig S."/>
            <person name="Leichty A.R."/>
        </authorList>
    </citation>
    <scope>NUCLEOTIDE SEQUENCE</scope>
    <source>
        <strain evidence="2">Acra3RX</strain>
        <tissue evidence="2">Leaf</tissue>
    </source>
</reference>
<name>A0AAE1IQW0_9FABA</name>
<comment type="caution">
    <text evidence="2">The sequence shown here is derived from an EMBL/GenBank/DDBJ whole genome shotgun (WGS) entry which is preliminary data.</text>
</comment>
<accession>A0AAE1IQW0</accession>
<keyword evidence="1" id="KW-1133">Transmembrane helix</keyword>
<feature type="transmembrane region" description="Helical" evidence="1">
    <location>
        <begin position="55"/>
        <end position="74"/>
    </location>
</feature>
<keyword evidence="3" id="KW-1185">Reference proteome</keyword>